<keyword evidence="1" id="KW-0472">Membrane</keyword>
<sequence length="657" mass="75905">MANKAVVVIINDGKVLMVEGVNQYGRRDHFFISVEIKDQEKEEDAIIAQLQRLKLQADKVLKASQKTSNGDLLFLVNLENQNISLEDHIKDIPCLSKDFRVIEVKWVSLKDLRAFNPFNTQCLKLIYKEAIMANYQGEWLEAIQKTFFIGPIGEDHLKKIHREKERSIVDKGESIRGKMMAMLMALGLGIVFNYFFIWEAIGISSFIFTSAVILVTLNRIGWGMALNKKLSLIFLIPIVLLSLSFSIFNDFVLRGINLLVIPFLVVCYLLCVRYEDINTINTSLIFSGLDRILHKGFATATRYFKFGKEVIEDKRAIKTNPMRNNILKGVIISIPLLIVVILLLSSADAMFKYHIQSIGEVFNQFRIDYLIRDMIVITAVTLYLFGFIWSFKYPSNQVQRTPLLKPSWEPITIITIVFIINVAYLLFTIVQFSYLYGGGGLPEGFTYAEYARRGFFELILVTIINLIILIFSTNLTKTGGEGVNKFLKGSYCLLIAFTFNMLISANYKMHLYEKAYGFTRLRIYVRTFMVLIGVSLLIILLAVWIKKIPVFKNVFIASLAIYMALNFMNVDGIIARENIQRYIETNKLDFNYLSSLSYDAIPEITKLINVEDEDLRARVKNHLTYEKKKLMEDYDRWFEYNYYKNKLLKLNLEDLEK</sequence>
<evidence type="ECO:0000313" key="3">
    <source>
        <dbReference type="Proteomes" id="UP000465601"/>
    </source>
</evidence>
<organism evidence="2 3">
    <name type="scientific">Alkaliphilus serpentinus</name>
    <dbReference type="NCBI Taxonomy" id="1482731"/>
    <lineage>
        <taxon>Bacteria</taxon>
        <taxon>Bacillati</taxon>
        <taxon>Bacillota</taxon>
        <taxon>Clostridia</taxon>
        <taxon>Peptostreptococcales</taxon>
        <taxon>Natronincolaceae</taxon>
        <taxon>Alkaliphilus</taxon>
    </lineage>
</organism>
<evidence type="ECO:0000313" key="2">
    <source>
        <dbReference type="EMBL" id="KAB3530013.1"/>
    </source>
</evidence>
<feature type="transmembrane region" description="Helical" evidence="1">
    <location>
        <begin position="369"/>
        <end position="391"/>
    </location>
</feature>
<dbReference type="RefSeq" id="WP_151865821.1">
    <property type="nucleotide sequence ID" value="NZ_WBZB01000024.1"/>
</dbReference>
<feature type="transmembrane region" description="Helical" evidence="1">
    <location>
        <begin position="523"/>
        <end position="543"/>
    </location>
</feature>
<dbReference type="Pfam" id="PF13687">
    <property type="entry name" value="DUF4153"/>
    <property type="match status" value="1"/>
</dbReference>
<feature type="transmembrane region" description="Helical" evidence="1">
    <location>
        <begin position="411"/>
        <end position="434"/>
    </location>
</feature>
<reference evidence="2 3" key="1">
    <citation type="submission" date="2019-10" db="EMBL/GenBank/DDBJ databases">
        <title>Alkaliphilus serpentinus sp. nov. and Alkaliphilus pronyensis sp. nov., two novel anaerobic alkaliphilic species isolated from the serpentinized-hosted hydrothermal field of the Prony Bay (New Caledonia).</title>
        <authorList>
            <person name="Postec A."/>
        </authorList>
    </citation>
    <scope>NUCLEOTIDE SEQUENCE [LARGE SCALE GENOMIC DNA]</scope>
    <source>
        <strain evidence="2 3">LacT</strain>
    </source>
</reference>
<dbReference type="InterPro" id="IPR025291">
    <property type="entry name" value="DUF4153"/>
</dbReference>
<feature type="transmembrane region" description="Helical" evidence="1">
    <location>
        <begin position="179"/>
        <end position="197"/>
    </location>
</feature>
<keyword evidence="1" id="KW-0812">Transmembrane</keyword>
<keyword evidence="3" id="KW-1185">Reference proteome</keyword>
<accession>A0A833MA34</accession>
<dbReference type="AlphaFoldDB" id="A0A833MA34"/>
<protein>
    <submittedName>
        <fullName evidence="2">DUF4173 domain-containing protein</fullName>
    </submittedName>
</protein>
<comment type="caution">
    <text evidence="2">The sequence shown here is derived from an EMBL/GenBank/DDBJ whole genome shotgun (WGS) entry which is preliminary data.</text>
</comment>
<dbReference type="Proteomes" id="UP000465601">
    <property type="component" value="Unassembled WGS sequence"/>
</dbReference>
<dbReference type="EMBL" id="WBZB01000024">
    <property type="protein sequence ID" value="KAB3530013.1"/>
    <property type="molecule type" value="Genomic_DNA"/>
</dbReference>
<gene>
    <name evidence="2" type="ORF">F8153_07905</name>
</gene>
<feature type="transmembrane region" description="Helical" evidence="1">
    <location>
        <begin position="255"/>
        <end position="272"/>
    </location>
</feature>
<dbReference type="OrthoDB" id="9767931at2"/>
<feature type="transmembrane region" description="Helical" evidence="1">
    <location>
        <begin position="203"/>
        <end position="220"/>
    </location>
</feature>
<feature type="transmembrane region" description="Helical" evidence="1">
    <location>
        <begin position="486"/>
        <end position="503"/>
    </location>
</feature>
<keyword evidence="1" id="KW-1133">Transmembrane helix</keyword>
<evidence type="ECO:0000256" key="1">
    <source>
        <dbReference type="SAM" id="Phobius"/>
    </source>
</evidence>
<proteinExistence type="predicted"/>
<name>A0A833MA34_9FIRM</name>
<feature type="transmembrane region" description="Helical" evidence="1">
    <location>
        <begin position="454"/>
        <end position="474"/>
    </location>
</feature>
<feature type="transmembrane region" description="Helical" evidence="1">
    <location>
        <begin position="325"/>
        <end position="344"/>
    </location>
</feature>
<feature type="transmembrane region" description="Helical" evidence="1">
    <location>
        <begin position="232"/>
        <end position="249"/>
    </location>
</feature>